<evidence type="ECO:0000313" key="2">
    <source>
        <dbReference type="EMBL" id="PFH60089.1"/>
    </source>
</evidence>
<dbReference type="STRING" id="268505.A0A2A9PFC2"/>
<reference evidence="2 3" key="1">
    <citation type="journal article" date="2015" name="BMC Genomics">
        <title>Gene expression during zombie ant biting behavior reflects the complexity underlying fungal parasitic behavioral manipulation.</title>
        <authorList>
            <person name="de Bekker C."/>
            <person name="Ohm R.A."/>
            <person name="Loreto R.G."/>
            <person name="Sebastian A."/>
            <person name="Albert I."/>
            <person name="Merrow M."/>
            <person name="Brachmann A."/>
            <person name="Hughes D.P."/>
        </authorList>
    </citation>
    <scope>NUCLEOTIDE SEQUENCE [LARGE SCALE GENOMIC DNA]</scope>
    <source>
        <strain evidence="2 3">SC16a</strain>
    </source>
</reference>
<dbReference type="PANTHER" id="PTHR28002:SF1">
    <property type="entry name" value="MIOREX COMPLEX COMPONENT 11"/>
    <property type="match status" value="1"/>
</dbReference>
<reference evidence="2 3" key="2">
    <citation type="journal article" date="2017" name="Sci. Rep.">
        <title>Ant-infecting Ophiocordyceps genomes reveal a high diversity of potential behavioral manipulation genes and a possible major role for enterotoxins.</title>
        <authorList>
            <person name="de Bekker C."/>
            <person name="Ohm R.A."/>
            <person name="Evans H.C."/>
            <person name="Brachmann A."/>
            <person name="Hughes D.P."/>
        </authorList>
    </citation>
    <scope>NUCLEOTIDE SEQUENCE [LARGE SCALE GENOMIC DNA]</scope>
    <source>
        <strain evidence="2 3">SC16a</strain>
    </source>
</reference>
<keyword evidence="3" id="KW-1185">Reference proteome</keyword>
<feature type="transmembrane region" description="Helical" evidence="1">
    <location>
        <begin position="56"/>
        <end position="78"/>
    </location>
</feature>
<dbReference type="EMBL" id="LAZP02000152">
    <property type="protein sequence ID" value="PFH60089.1"/>
    <property type="molecule type" value="Genomic_DNA"/>
</dbReference>
<evidence type="ECO:0000256" key="1">
    <source>
        <dbReference type="SAM" id="Phobius"/>
    </source>
</evidence>
<accession>A0A2A9PFC2</accession>
<dbReference type="Pfam" id="PF10306">
    <property type="entry name" value="FLILHELTA"/>
    <property type="match status" value="1"/>
</dbReference>
<feature type="transmembrane region" description="Helical" evidence="1">
    <location>
        <begin position="172"/>
        <end position="194"/>
    </location>
</feature>
<name>A0A2A9PFC2_OPHUN</name>
<dbReference type="PANTHER" id="PTHR28002">
    <property type="entry name" value="MIOREX COMPLEX COMPONENT 11"/>
    <property type="match status" value="1"/>
</dbReference>
<keyword evidence="1" id="KW-1133">Transmembrane helix</keyword>
<keyword evidence="1" id="KW-0812">Transmembrane</keyword>
<dbReference type="InterPro" id="IPR018811">
    <property type="entry name" value="MRX11"/>
</dbReference>
<sequence>MLRRRPLLLSRPLPAPRLLPKTRLSSTSRIDRLASKLPARWQKHATRLRNAPVSHVAAFLILHEITAVVPLLALFALFHYTAVVPVEWVAGRFAAYTDEGVARAERYFRRKDWFGFRAEEGEAKGKEEGDNPGQDHTKLAIKRWERGDGGYQILVEVALAYAVTKALLPLRIVASLLATPWFARVITSIGSSLFRKP</sequence>
<evidence type="ECO:0000313" key="3">
    <source>
        <dbReference type="Proteomes" id="UP000037136"/>
    </source>
</evidence>
<dbReference type="OrthoDB" id="5580261at2759"/>
<keyword evidence="1" id="KW-0472">Membrane</keyword>
<gene>
    <name evidence="2" type="ORF">XA68_11477</name>
</gene>
<dbReference type="GO" id="GO:0005739">
    <property type="term" value="C:mitochondrion"/>
    <property type="evidence" value="ECO:0007669"/>
    <property type="project" value="TreeGrafter"/>
</dbReference>
<comment type="caution">
    <text evidence="2">The sequence shown here is derived from an EMBL/GenBank/DDBJ whole genome shotgun (WGS) entry which is preliminary data.</text>
</comment>
<protein>
    <submittedName>
        <fullName evidence="2">Uncharacterized protein</fullName>
    </submittedName>
</protein>
<organism evidence="2 3">
    <name type="scientific">Ophiocordyceps unilateralis</name>
    <name type="common">Zombie-ant fungus</name>
    <name type="synonym">Torrubia unilateralis</name>
    <dbReference type="NCBI Taxonomy" id="268505"/>
    <lineage>
        <taxon>Eukaryota</taxon>
        <taxon>Fungi</taxon>
        <taxon>Dikarya</taxon>
        <taxon>Ascomycota</taxon>
        <taxon>Pezizomycotina</taxon>
        <taxon>Sordariomycetes</taxon>
        <taxon>Hypocreomycetidae</taxon>
        <taxon>Hypocreales</taxon>
        <taxon>Ophiocordycipitaceae</taxon>
        <taxon>Ophiocordyceps</taxon>
    </lineage>
</organism>
<proteinExistence type="predicted"/>
<dbReference type="AlphaFoldDB" id="A0A2A9PFC2"/>
<dbReference type="Proteomes" id="UP000037136">
    <property type="component" value="Unassembled WGS sequence"/>
</dbReference>